<feature type="region of interest" description="Disordered" evidence="1">
    <location>
        <begin position="1"/>
        <end position="52"/>
    </location>
</feature>
<evidence type="ECO:0000313" key="3">
    <source>
        <dbReference type="Proteomes" id="UP000230002"/>
    </source>
</evidence>
<dbReference type="PROSITE" id="PS51257">
    <property type="entry name" value="PROKAR_LIPOPROTEIN"/>
    <property type="match status" value="1"/>
</dbReference>
<gene>
    <name evidence="2" type="ORF">GSI_01671</name>
</gene>
<protein>
    <submittedName>
        <fullName evidence="2">Uncharacterized protein</fullName>
    </submittedName>
</protein>
<evidence type="ECO:0000256" key="1">
    <source>
        <dbReference type="SAM" id="MobiDB-lite"/>
    </source>
</evidence>
<name>A0A2G8SQG4_9APHY</name>
<comment type="caution">
    <text evidence="2">The sequence shown here is derived from an EMBL/GenBank/DDBJ whole genome shotgun (WGS) entry which is preliminary data.</text>
</comment>
<organism evidence="2 3">
    <name type="scientific">Ganoderma sinense ZZ0214-1</name>
    <dbReference type="NCBI Taxonomy" id="1077348"/>
    <lineage>
        <taxon>Eukaryota</taxon>
        <taxon>Fungi</taxon>
        <taxon>Dikarya</taxon>
        <taxon>Basidiomycota</taxon>
        <taxon>Agaricomycotina</taxon>
        <taxon>Agaricomycetes</taxon>
        <taxon>Polyporales</taxon>
        <taxon>Polyporaceae</taxon>
        <taxon>Ganoderma</taxon>
    </lineage>
</organism>
<dbReference type="AlphaFoldDB" id="A0A2G8SQG4"/>
<keyword evidence="3" id="KW-1185">Reference proteome</keyword>
<accession>A0A2G8SQG4</accession>
<sequence length="121" mass="13009">MIALQRPDRRRGFGGGRFARHPAGNASGSSCELDKCGSRLPPPSRSCSRPAVGRLSGSRLYTRASGLRLRSDKRGRELFDMFSSMIPSVTIVASSTYVRLPCMLHVVLYSAPALGRGAGRG</sequence>
<evidence type="ECO:0000313" key="2">
    <source>
        <dbReference type="EMBL" id="PIL36011.1"/>
    </source>
</evidence>
<dbReference type="EMBL" id="AYKW01000002">
    <property type="protein sequence ID" value="PIL36011.1"/>
    <property type="molecule type" value="Genomic_DNA"/>
</dbReference>
<dbReference type="Proteomes" id="UP000230002">
    <property type="component" value="Unassembled WGS sequence"/>
</dbReference>
<reference evidence="2 3" key="1">
    <citation type="journal article" date="2015" name="Sci. Rep.">
        <title>Chromosome-level genome map provides insights into diverse defense mechanisms in the medicinal fungus Ganoderma sinense.</title>
        <authorList>
            <person name="Zhu Y."/>
            <person name="Xu J."/>
            <person name="Sun C."/>
            <person name="Zhou S."/>
            <person name="Xu H."/>
            <person name="Nelson D.R."/>
            <person name="Qian J."/>
            <person name="Song J."/>
            <person name="Luo H."/>
            <person name="Xiang L."/>
            <person name="Li Y."/>
            <person name="Xu Z."/>
            <person name="Ji A."/>
            <person name="Wang L."/>
            <person name="Lu S."/>
            <person name="Hayward A."/>
            <person name="Sun W."/>
            <person name="Li X."/>
            <person name="Schwartz D.C."/>
            <person name="Wang Y."/>
            <person name="Chen S."/>
        </authorList>
    </citation>
    <scope>NUCLEOTIDE SEQUENCE [LARGE SCALE GENOMIC DNA]</scope>
    <source>
        <strain evidence="2 3">ZZ0214-1</strain>
    </source>
</reference>
<feature type="compositionally biased region" description="Basic and acidic residues" evidence="1">
    <location>
        <begin position="1"/>
        <end position="11"/>
    </location>
</feature>
<proteinExistence type="predicted"/>